<dbReference type="InterPro" id="IPR012318">
    <property type="entry name" value="HTH_CRP"/>
</dbReference>
<proteinExistence type="predicted"/>
<comment type="caution">
    <text evidence="2">The sequence shown here is derived from an EMBL/GenBank/DDBJ whole genome shotgun (WGS) entry which is preliminary data.</text>
</comment>
<gene>
    <name evidence="2" type="ORF">FAA86_24415</name>
</gene>
<evidence type="ECO:0000259" key="1">
    <source>
        <dbReference type="PROSITE" id="PS51063"/>
    </source>
</evidence>
<dbReference type="Pfam" id="PF13545">
    <property type="entry name" value="HTH_Crp_2"/>
    <property type="match status" value="1"/>
</dbReference>
<organism evidence="2 3">
    <name type="scientific">Rhizobium rosettiformans W3</name>
    <dbReference type="NCBI Taxonomy" id="538378"/>
    <lineage>
        <taxon>Bacteria</taxon>
        <taxon>Pseudomonadati</taxon>
        <taxon>Pseudomonadota</taxon>
        <taxon>Alphaproteobacteria</taxon>
        <taxon>Hyphomicrobiales</taxon>
        <taxon>Rhizobiaceae</taxon>
        <taxon>Rhizobium/Agrobacterium group</taxon>
        <taxon>Rhizobium</taxon>
    </lineage>
</organism>
<accession>A0A4S8P8U3</accession>
<dbReference type="Gene3D" id="1.10.10.10">
    <property type="entry name" value="Winged helix-like DNA-binding domain superfamily/Winged helix DNA-binding domain"/>
    <property type="match status" value="1"/>
</dbReference>
<name>A0A4S8P8U3_9HYPH</name>
<protein>
    <submittedName>
        <fullName evidence="2">Winged helix-turn-helix domain-containing protein</fullName>
    </submittedName>
</protein>
<evidence type="ECO:0000313" key="3">
    <source>
        <dbReference type="Proteomes" id="UP000307378"/>
    </source>
</evidence>
<dbReference type="GO" id="GO:0006355">
    <property type="term" value="P:regulation of DNA-templated transcription"/>
    <property type="evidence" value="ECO:0007669"/>
    <property type="project" value="InterPro"/>
</dbReference>
<dbReference type="InterPro" id="IPR036390">
    <property type="entry name" value="WH_DNA-bd_sf"/>
</dbReference>
<feature type="domain" description="HTH crp-type" evidence="1">
    <location>
        <begin position="1"/>
        <end position="64"/>
    </location>
</feature>
<dbReference type="SUPFAM" id="SSF46785">
    <property type="entry name" value="Winged helix' DNA-binding domain"/>
    <property type="match status" value="1"/>
</dbReference>
<sequence length="76" mass="8486">MFQNVFRQRAGSESRVFNLYLGRGDLADWLGLSLETVSRCFTKLKRAQLIDFDEPEIVTLLNLPVLQAIADGAASV</sequence>
<dbReference type="SMART" id="SM00419">
    <property type="entry name" value="HTH_CRP"/>
    <property type="match status" value="1"/>
</dbReference>
<dbReference type="PRINTS" id="PR00034">
    <property type="entry name" value="HTHCRP"/>
</dbReference>
<dbReference type="PROSITE" id="PS51063">
    <property type="entry name" value="HTH_CRP_2"/>
    <property type="match status" value="1"/>
</dbReference>
<dbReference type="EMBL" id="STGU01000078">
    <property type="protein sequence ID" value="THV26668.1"/>
    <property type="molecule type" value="Genomic_DNA"/>
</dbReference>
<evidence type="ECO:0000313" key="2">
    <source>
        <dbReference type="EMBL" id="THV26668.1"/>
    </source>
</evidence>
<dbReference type="Proteomes" id="UP000307378">
    <property type="component" value="Unassembled WGS sequence"/>
</dbReference>
<dbReference type="InterPro" id="IPR036388">
    <property type="entry name" value="WH-like_DNA-bd_sf"/>
</dbReference>
<dbReference type="AlphaFoldDB" id="A0A4S8P8U3"/>
<dbReference type="GO" id="GO:0003677">
    <property type="term" value="F:DNA binding"/>
    <property type="evidence" value="ECO:0007669"/>
    <property type="project" value="InterPro"/>
</dbReference>
<reference evidence="2 3" key="1">
    <citation type="submission" date="2019-04" db="EMBL/GenBank/DDBJ databases">
        <title>genome sequence of strain W3.</title>
        <authorList>
            <person name="Gao J."/>
            <person name="Sun J."/>
        </authorList>
    </citation>
    <scope>NUCLEOTIDE SEQUENCE [LARGE SCALE GENOMIC DNA]</scope>
    <source>
        <strain evidence="2 3">W3</strain>
    </source>
</reference>